<sequence length="148" mass="16169">MALPDRNALGTFTRLACAAHPAINKVALGFETFRLEKNAATTAISGVALDQNLIPKSVSVEYVDSIDAARARILKNRKAIDKFNATAVDSKLKQHPIYLTKAPHGAKKNRWVAAQVCIDNAPGFSINPACVFSTRFKQRIKSHQLSKP</sequence>
<dbReference type="AlphaFoldDB" id="A0A2S7XT98"/>
<organism evidence="1 2">
    <name type="scientific">Chromatium okenii</name>
    <dbReference type="NCBI Taxonomy" id="61644"/>
    <lineage>
        <taxon>Bacteria</taxon>
        <taxon>Pseudomonadati</taxon>
        <taxon>Pseudomonadota</taxon>
        <taxon>Gammaproteobacteria</taxon>
        <taxon>Chromatiales</taxon>
        <taxon>Chromatiaceae</taxon>
        <taxon>Chromatium</taxon>
    </lineage>
</organism>
<keyword evidence="2" id="KW-1185">Reference proteome</keyword>
<comment type="caution">
    <text evidence="1">The sequence shown here is derived from an EMBL/GenBank/DDBJ whole genome shotgun (WGS) entry which is preliminary data.</text>
</comment>
<name>A0A2S7XT98_9GAMM</name>
<dbReference type="RefSeq" id="WP_105073192.1">
    <property type="nucleotide sequence ID" value="NZ_PPGH01000033.1"/>
</dbReference>
<dbReference type="Proteomes" id="UP000239936">
    <property type="component" value="Unassembled WGS sequence"/>
</dbReference>
<reference evidence="1 2" key="1">
    <citation type="submission" date="2018-01" db="EMBL/GenBank/DDBJ databases">
        <title>The complete genome sequence of Chromatium okenii LaCa, a purple sulfur bacterium with a turbulent life.</title>
        <authorList>
            <person name="Luedin S.M."/>
            <person name="Liechti N."/>
            <person name="Storelli N."/>
            <person name="Danza F."/>
            <person name="Wittwer M."/>
            <person name="Pothier J.F."/>
            <person name="Tonolla M.A."/>
        </authorList>
    </citation>
    <scope>NUCLEOTIDE SEQUENCE [LARGE SCALE GENOMIC DNA]</scope>
    <source>
        <strain evidence="1 2">LaCa</strain>
        <plasmid evidence="1">pCok152</plasmid>
    </source>
</reference>
<evidence type="ECO:0000313" key="2">
    <source>
        <dbReference type="Proteomes" id="UP000239936"/>
    </source>
</evidence>
<gene>
    <name evidence="1" type="ORF">CXB77_06055</name>
</gene>
<evidence type="ECO:0000313" key="1">
    <source>
        <dbReference type="EMBL" id="PQJ96763.1"/>
    </source>
</evidence>
<protein>
    <submittedName>
        <fullName evidence="1">Uncharacterized protein</fullName>
    </submittedName>
</protein>
<geneLocation type="plasmid" evidence="1">
    <name>pCok152</name>
</geneLocation>
<keyword evidence="1" id="KW-0614">Plasmid</keyword>
<dbReference type="EMBL" id="PPGH01000033">
    <property type="protein sequence ID" value="PQJ96763.1"/>
    <property type="molecule type" value="Genomic_DNA"/>
</dbReference>
<proteinExistence type="predicted"/>
<accession>A0A2S7XT98</accession>